<organism evidence="1 2">
    <name type="scientific">Plakobranchus ocellatus</name>
    <dbReference type="NCBI Taxonomy" id="259542"/>
    <lineage>
        <taxon>Eukaryota</taxon>
        <taxon>Metazoa</taxon>
        <taxon>Spiralia</taxon>
        <taxon>Lophotrochozoa</taxon>
        <taxon>Mollusca</taxon>
        <taxon>Gastropoda</taxon>
        <taxon>Heterobranchia</taxon>
        <taxon>Euthyneura</taxon>
        <taxon>Panpulmonata</taxon>
        <taxon>Sacoglossa</taxon>
        <taxon>Placobranchoidea</taxon>
        <taxon>Plakobranchidae</taxon>
        <taxon>Plakobranchus</taxon>
    </lineage>
</organism>
<evidence type="ECO:0000313" key="1">
    <source>
        <dbReference type="EMBL" id="GFN97724.1"/>
    </source>
</evidence>
<comment type="caution">
    <text evidence="1">The sequence shown here is derived from an EMBL/GenBank/DDBJ whole genome shotgun (WGS) entry which is preliminary data.</text>
</comment>
<protein>
    <submittedName>
        <fullName evidence="1">Uncharacterized protein</fullName>
    </submittedName>
</protein>
<proteinExistence type="predicted"/>
<sequence length="66" mass="7719">MRKEISLILGDQTVRLWRDARADPLGVESMELRHPHQELLLAQLLLVNKDSRLNGMRNPAKMRCRK</sequence>
<accession>A0AAV3ZRE6</accession>
<name>A0AAV3ZRE6_9GAST</name>
<dbReference type="EMBL" id="BLXT01002806">
    <property type="protein sequence ID" value="GFN97724.1"/>
    <property type="molecule type" value="Genomic_DNA"/>
</dbReference>
<dbReference type="Proteomes" id="UP000735302">
    <property type="component" value="Unassembled WGS sequence"/>
</dbReference>
<dbReference type="AlphaFoldDB" id="A0AAV3ZRE6"/>
<evidence type="ECO:0000313" key="2">
    <source>
        <dbReference type="Proteomes" id="UP000735302"/>
    </source>
</evidence>
<gene>
    <name evidence="1" type="ORF">PoB_002423000</name>
</gene>
<reference evidence="1 2" key="1">
    <citation type="journal article" date="2021" name="Elife">
        <title>Chloroplast acquisition without the gene transfer in kleptoplastic sea slugs, Plakobranchus ocellatus.</title>
        <authorList>
            <person name="Maeda T."/>
            <person name="Takahashi S."/>
            <person name="Yoshida T."/>
            <person name="Shimamura S."/>
            <person name="Takaki Y."/>
            <person name="Nagai Y."/>
            <person name="Toyoda A."/>
            <person name="Suzuki Y."/>
            <person name="Arimoto A."/>
            <person name="Ishii H."/>
            <person name="Satoh N."/>
            <person name="Nishiyama T."/>
            <person name="Hasebe M."/>
            <person name="Maruyama T."/>
            <person name="Minagawa J."/>
            <person name="Obokata J."/>
            <person name="Shigenobu S."/>
        </authorList>
    </citation>
    <scope>NUCLEOTIDE SEQUENCE [LARGE SCALE GENOMIC DNA]</scope>
</reference>
<keyword evidence="2" id="KW-1185">Reference proteome</keyword>